<name>A0A3D9DYB6_9GAMM</name>
<dbReference type="AlphaFoldDB" id="A0A3D9DYB6"/>
<dbReference type="InterPro" id="IPR005119">
    <property type="entry name" value="LysR_subst-bd"/>
</dbReference>
<dbReference type="OrthoDB" id="6988449at2"/>
<gene>
    <name evidence="6" type="ORF">C8D72_0445</name>
</gene>
<dbReference type="GO" id="GO:0003700">
    <property type="term" value="F:DNA-binding transcription factor activity"/>
    <property type="evidence" value="ECO:0007669"/>
    <property type="project" value="InterPro"/>
</dbReference>
<organism evidence="6 7">
    <name type="scientific">Kushneria indalinina DSM 14324</name>
    <dbReference type="NCBI Taxonomy" id="1122140"/>
    <lineage>
        <taxon>Bacteria</taxon>
        <taxon>Pseudomonadati</taxon>
        <taxon>Pseudomonadota</taxon>
        <taxon>Gammaproteobacteria</taxon>
        <taxon>Oceanospirillales</taxon>
        <taxon>Halomonadaceae</taxon>
        <taxon>Kushneria</taxon>
    </lineage>
</organism>
<dbReference type="GO" id="GO:0000976">
    <property type="term" value="F:transcription cis-regulatory region binding"/>
    <property type="evidence" value="ECO:0007669"/>
    <property type="project" value="TreeGrafter"/>
</dbReference>
<sequence>MSRVTLVQWQMLAAVVDHGGFARAAEAIHKSPSSINHAVHKLETQLGVQLLDTSARQLRLTESGEMLLRRARQLLESADTIEAVADSLSGGLEAEITIAIDQILAPETLCLALDRFSARYPHTRVQLHEAVLNGGVEMLLDNRVDLLIGGLPVPGYLGELLGAIRFIAVAHPDHALHQLGRSLDLRDLRQHRQIVTRDSARREQNDSGWLKAEQRWTVSHVATCLDILVRGLGFAWVSQARVQPLLDSGQLKALPLQAGGIREVPLSLYINDVEGAGPGVQAMAEALRLEFRARV</sequence>
<dbReference type="FunFam" id="1.10.10.10:FF:000001">
    <property type="entry name" value="LysR family transcriptional regulator"/>
    <property type="match status" value="1"/>
</dbReference>
<feature type="domain" description="HTH lysR-type" evidence="5">
    <location>
        <begin position="4"/>
        <end position="61"/>
    </location>
</feature>
<evidence type="ECO:0000256" key="3">
    <source>
        <dbReference type="ARBA" id="ARBA00023125"/>
    </source>
</evidence>
<dbReference type="Gene3D" id="3.40.190.290">
    <property type="match status" value="1"/>
</dbReference>
<evidence type="ECO:0000256" key="4">
    <source>
        <dbReference type="ARBA" id="ARBA00023163"/>
    </source>
</evidence>
<evidence type="ECO:0000256" key="1">
    <source>
        <dbReference type="ARBA" id="ARBA00009437"/>
    </source>
</evidence>
<dbReference type="RefSeq" id="WP_115852763.1">
    <property type="nucleotide sequence ID" value="NZ_QRDJ01000006.1"/>
</dbReference>
<dbReference type="Gene3D" id="1.10.10.10">
    <property type="entry name" value="Winged helix-like DNA-binding domain superfamily/Winged helix DNA-binding domain"/>
    <property type="match status" value="1"/>
</dbReference>
<dbReference type="EMBL" id="QRDJ01000006">
    <property type="protein sequence ID" value="REC95780.1"/>
    <property type="molecule type" value="Genomic_DNA"/>
</dbReference>
<dbReference type="PROSITE" id="PS50931">
    <property type="entry name" value="HTH_LYSR"/>
    <property type="match status" value="1"/>
</dbReference>
<evidence type="ECO:0000313" key="7">
    <source>
        <dbReference type="Proteomes" id="UP000256334"/>
    </source>
</evidence>
<dbReference type="PANTHER" id="PTHR30126:SF88">
    <property type="entry name" value="TRANSCRIPTIONAL REGULATOR-RELATED"/>
    <property type="match status" value="1"/>
</dbReference>
<dbReference type="InterPro" id="IPR036390">
    <property type="entry name" value="WH_DNA-bd_sf"/>
</dbReference>
<proteinExistence type="inferred from homology"/>
<dbReference type="Pfam" id="PF00126">
    <property type="entry name" value="HTH_1"/>
    <property type="match status" value="1"/>
</dbReference>
<keyword evidence="2" id="KW-0805">Transcription regulation</keyword>
<dbReference type="SUPFAM" id="SSF46785">
    <property type="entry name" value="Winged helix' DNA-binding domain"/>
    <property type="match status" value="1"/>
</dbReference>
<dbReference type="Pfam" id="PF03466">
    <property type="entry name" value="LysR_substrate"/>
    <property type="match status" value="1"/>
</dbReference>
<keyword evidence="3 6" id="KW-0238">DNA-binding</keyword>
<comment type="caution">
    <text evidence="6">The sequence shown here is derived from an EMBL/GenBank/DDBJ whole genome shotgun (WGS) entry which is preliminary data.</text>
</comment>
<protein>
    <submittedName>
        <fullName evidence="6">DNA-binding transcriptional LysR family regulator</fullName>
    </submittedName>
</protein>
<keyword evidence="7" id="KW-1185">Reference proteome</keyword>
<comment type="similarity">
    <text evidence="1">Belongs to the LysR transcriptional regulatory family.</text>
</comment>
<evidence type="ECO:0000256" key="2">
    <source>
        <dbReference type="ARBA" id="ARBA00023015"/>
    </source>
</evidence>
<evidence type="ECO:0000259" key="5">
    <source>
        <dbReference type="PROSITE" id="PS50931"/>
    </source>
</evidence>
<evidence type="ECO:0000313" key="6">
    <source>
        <dbReference type="EMBL" id="REC95780.1"/>
    </source>
</evidence>
<dbReference type="SUPFAM" id="SSF53850">
    <property type="entry name" value="Periplasmic binding protein-like II"/>
    <property type="match status" value="1"/>
</dbReference>
<reference evidence="6 7" key="1">
    <citation type="submission" date="2018-07" db="EMBL/GenBank/DDBJ databases">
        <title>Genomic Encyclopedia of Type Strains, Phase IV (KMG-IV): sequencing the most valuable type-strain genomes for metagenomic binning, comparative biology and taxonomic classification.</title>
        <authorList>
            <person name="Goeker M."/>
        </authorList>
    </citation>
    <scope>NUCLEOTIDE SEQUENCE [LARGE SCALE GENOMIC DNA]</scope>
    <source>
        <strain evidence="6 7">DSM 14324</strain>
    </source>
</reference>
<dbReference type="Proteomes" id="UP000256334">
    <property type="component" value="Unassembled WGS sequence"/>
</dbReference>
<dbReference type="PANTHER" id="PTHR30126">
    <property type="entry name" value="HTH-TYPE TRANSCRIPTIONAL REGULATOR"/>
    <property type="match status" value="1"/>
</dbReference>
<accession>A0A3D9DYB6</accession>
<keyword evidence="4" id="KW-0804">Transcription</keyword>
<dbReference type="InterPro" id="IPR036388">
    <property type="entry name" value="WH-like_DNA-bd_sf"/>
</dbReference>
<dbReference type="InterPro" id="IPR000847">
    <property type="entry name" value="LysR_HTH_N"/>
</dbReference>